<keyword evidence="2" id="KW-1185">Reference proteome</keyword>
<dbReference type="InterPro" id="IPR009100">
    <property type="entry name" value="AcylCoA_DH/oxidase_NM_dom_sf"/>
</dbReference>
<evidence type="ECO:0000313" key="1">
    <source>
        <dbReference type="EMBL" id="PRY93792.1"/>
    </source>
</evidence>
<proteinExistence type="predicted"/>
<dbReference type="GO" id="GO:0016627">
    <property type="term" value="F:oxidoreductase activity, acting on the CH-CH group of donors"/>
    <property type="evidence" value="ECO:0007669"/>
    <property type="project" value="InterPro"/>
</dbReference>
<dbReference type="RefSeq" id="WP_106161390.1">
    <property type="nucleotide sequence ID" value="NZ_PVTT01000002.1"/>
</dbReference>
<comment type="caution">
    <text evidence="1">The sequence shown here is derived from an EMBL/GenBank/DDBJ whole genome shotgun (WGS) entry which is preliminary data.</text>
</comment>
<dbReference type="Proteomes" id="UP000238801">
    <property type="component" value="Unassembled WGS sequence"/>
</dbReference>
<accession>A0A2T0X4C4</accession>
<name>A0A2T0X4C4_9RHOB</name>
<dbReference type="Gene3D" id="2.40.110.10">
    <property type="entry name" value="Butyryl-CoA Dehydrogenase, subunit A, domain 2"/>
    <property type="match status" value="1"/>
</dbReference>
<evidence type="ECO:0008006" key="3">
    <source>
        <dbReference type="Google" id="ProtNLM"/>
    </source>
</evidence>
<dbReference type="OrthoDB" id="2986495at2"/>
<organism evidence="1 2">
    <name type="scientific">Hasllibacter halocynthiae</name>
    <dbReference type="NCBI Taxonomy" id="595589"/>
    <lineage>
        <taxon>Bacteria</taxon>
        <taxon>Pseudomonadati</taxon>
        <taxon>Pseudomonadota</taxon>
        <taxon>Alphaproteobacteria</taxon>
        <taxon>Rhodobacterales</taxon>
        <taxon>Roseobacteraceae</taxon>
        <taxon>Hasllibacter</taxon>
    </lineage>
</organism>
<evidence type="ECO:0000313" key="2">
    <source>
        <dbReference type="Proteomes" id="UP000238801"/>
    </source>
</evidence>
<protein>
    <recommendedName>
        <fullName evidence="3">Alkylation response protein AidB-like acyl-CoA dehydrogenase</fullName>
    </recommendedName>
</protein>
<sequence length="338" mass="35175">MRNDRPIDFLAAKLGDAAAAEDGGRSLAGSVEAIVVSKVLEERRPVPLARTLVAIAEANLSAARLAEGHVNALRLLRLHRPDAIPEGGFLGVWGADGDDPLRLEDGVLRGSKRYASGLGIVTHALVTVADGDASRLALVDVADAARHRPGSWAMLGMRATISGDVDLTGLDPVWIGPPGAYHAEPSFVGGVWRIAALQLGGTLGLLGAARDELAARERLDADAQVSRLAAPLGRALAAFGLVEKAAAVAEGPEGRADADRAVALSIQARLLTEDLAQDAVAATERAVGLPHFADGSRTGRVARDLATYCRQVARDAMEQRAGRTLLARPGPLSGAWHG</sequence>
<dbReference type="AlphaFoldDB" id="A0A2T0X4C4"/>
<gene>
    <name evidence="1" type="ORF">BCF33_2677</name>
</gene>
<dbReference type="SUPFAM" id="SSF56645">
    <property type="entry name" value="Acyl-CoA dehydrogenase NM domain-like"/>
    <property type="match status" value="1"/>
</dbReference>
<dbReference type="InterPro" id="IPR046373">
    <property type="entry name" value="Acyl-CoA_Oxase/DH_mid-dom_sf"/>
</dbReference>
<reference evidence="1 2" key="1">
    <citation type="submission" date="2018-03" db="EMBL/GenBank/DDBJ databases">
        <title>Genomic Encyclopedia of Archaeal and Bacterial Type Strains, Phase II (KMG-II): from individual species to whole genera.</title>
        <authorList>
            <person name="Goeker M."/>
        </authorList>
    </citation>
    <scope>NUCLEOTIDE SEQUENCE [LARGE SCALE GENOMIC DNA]</scope>
    <source>
        <strain evidence="1 2">DSM 29318</strain>
    </source>
</reference>
<dbReference type="EMBL" id="PVTT01000002">
    <property type="protein sequence ID" value="PRY93792.1"/>
    <property type="molecule type" value="Genomic_DNA"/>
</dbReference>